<evidence type="ECO:0000313" key="3">
    <source>
        <dbReference type="Proteomes" id="UP001482620"/>
    </source>
</evidence>
<evidence type="ECO:0008006" key="4">
    <source>
        <dbReference type="Google" id="ProtNLM"/>
    </source>
</evidence>
<proteinExistence type="predicted"/>
<accession>A0ABV0VF39</accession>
<keyword evidence="3" id="KW-1185">Reference proteome</keyword>
<sequence>MPVPGTLILTIIVIVYKKQKTHPPQWTMLSSPSSFIFFDNCLYQASVILSGIFCLFLAYFLYAALTNKSTIQWHFMSTLSLSLDQKWGKGKLLSLLSVLFYEGQAVSLNLFIKAREEKQKKVQSQFPSVGKFSSCAGGCSIVLVFTYLICFLGFWFCLIHNSYASSKEELCLCMLESKHVVSLYLSPQSKPAHMLTH</sequence>
<feature type="transmembrane region" description="Helical" evidence="1">
    <location>
        <begin position="41"/>
        <end position="65"/>
    </location>
</feature>
<dbReference type="Proteomes" id="UP001482620">
    <property type="component" value="Unassembled WGS sequence"/>
</dbReference>
<evidence type="ECO:0000313" key="2">
    <source>
        <dbReference type="EMBL" id="MEQ2255714.1"/>
    </source>
</evidence>
<dbReference type="EMBL" id="JAHRIQ010105812">
    <property type="protein sequence ID" value="MEQ2255714.1"/>
    <property type="molecule type" value="Genomic_DNA"/>
</dbReference>
<feature type="transmembrane region" description="Helical" evidence="1">
    <location>
        <begin position="132"/>
        <end position="156"/>
    </location>
</feature>
<comment type="caution">
    <text evidence="2">The sequence shown here is derived from an EMBL/GenBank/DDBJ whole genome shotgun (WGS) entry which is preliminary data.</text>
</comment>
<evidence type="ECO:0000256" key="1">
    <source>
        <dbReference type="SAM" id="Phobius"/>
    </source>
</evidence>
<gene>
    <name evidence="2" type="ORF">ILYODFUR_016772</name>
</gene>
<keyword evidence="1" id="KW-0812">Transmembrane</keyword>
<keyword evidence="1" id="KW-1133">Transmembrane helix</keyword>
<organism evidence="2 3">
    <name type="scientific">Ilyodon furcidens</name>
    <name type="common">goldbreast splitfin</name>
    <dbReference type="NCBI Taxonomy" id="33524"/>
    <lineage>
        <taxon>Eukaryota</taxon>
        <taxon>Metazoa</taxon>
        <taxon>Chordata</taxon>
        <taxon>Craniata</taxon>
        <taxon>Vertebrata</taxon>
        <taxon>Euteleostomi</taxon>
        <taxon>Actinopterygii</taxon>
        <taxon>Neopterygii</taxon>
        <taxon>Teleostei</taxon>
        <taxon>Neoteleostei</taxon>
        <taxon>Acanthomorphata</taxon>
        <taxon>Ovalentaria</taxon>
        <taxon>Atherinomorphae</taxon>
        <taxon>Cyprinodontiformes</taxon>
        <taxon>Goodeidae</taxon>
        <taxon>Ilyodon</taxon>
    </lineage>
</organism>
<keyword evidence="1" id="KW-0472">Membrane</keyword>
<name>A0ABV0VF39_9TELE</name>
<reference evidence="2 3" key="1">
    <citation type="submission" date="2021-06" db="EMBL/GenBank/DDBJ databases">
        <authorList>
            <person name="Palmer J.M."/>
        </authorList>
    </citation>
    <scope>NUCLEOTIDE SEQUENCE [LARGE SCALE GENOMIC DNA]</scope>
    <source>
        <strain evidence="3">if_2019</strain>
        <tissue evidence="2">Muscle</tissue>
    </source>
</reference>
<protein>
    <recommendedName>
        <fullName evidence="4">Vomeronasal type-1 receptor</fullName>
    </recommendedName>
</protein>